<proteinExistence type="predicted"/>
<keyword evidence="2" id="KW-1185">Reference proteome</keyword>
<dbReference type="Proteomes" id="UP000032229">
    <property type="component" value="Chromosome"/>
</dbReference>
<dbReference type="AlphaFoldDB" id="A0A0C5W0L6"/>
<reference evidence="1 2" key="1">
    <citation type="submission" date="2014-02" db="EMBL/GenBank/DDBJ databases">
        <authorList>
            <person name="Young C.-C."/>
            <person name="Hameed A."/>
            <person name="Huang H.-C."/>
            <person name="Shahina M."/>
        </authorList>
    </citation>
    <scope>NUCLEOTIDE SEQUENCE [LARGE SCALE GENOMIC DNA]</scope>
    <source>
        <strain evidence="1 2">CC-SAMT-1</strain>
    </source>
</reference>
<evidence type="ECO:0000313" key="1">
    <source>
        <dbReference type="EMBL" id="AJR04846.1"/>
    </source>
</evidence>
<dbReference type="HOGENOM" id="CLU_2604143_0_0_10"/>
<name>A0A0C5W0L6_9FLAO</name>
<dbReference type="EMBL" id="CP007202">
    <property type="protein sequence ID" value="AJR04846.1"/>
    <property type="molecule type" value="Genomic_DNA"/>
</dbReference>
<gene>
    <name evidence="1" type="ORF">AW14_06890</name>
</gene>
<sequence>MSHDKRACDLLMVRSVTSAHKGLAPSRLIIYLSVNKRCPCWAHTMAIRNAGFSGNLKVTAINKIFGRLKGLWVQIPHSA</sequence>
<evidence type="ECO:0000313" key="2">
    <source>
        <dbReference type="Proteomes" id="UP000032229"/>
    </source>
</evidence>
<dbReference type="KEGG" id="sze:AW14_06890"/>
<organism evidence="1 2">
    <name type="scientific">Siansivirga zeaxanthinifaciens CC-SAMT-1</name>
    <dbReference type="NCBI Taxonomy" id="1454006"/>
    <lineage>
        <taxon>Bacteria</taxon>
        <taxon>Pseudomonadati</taxon>
        <taxon>Bacteroidota</taxon>
        <taxon>Flavobacteriia</taxon>
        <taxon>Flavobacteriales</taxon>
        <taxon>Flavobacteriaceae</taxon>
        <taxon>Siansivirga</taxon>
    </lineage>
</organism>
<protein>
    <submittedName>
        <fullName evidence="1">Uncharacterized protein</fullName>
    </submittedName>
</protein>
<accession>A0A0C5W0L6</accession>